<comment type="similarity">
    <text evidence="2">Belongs to the Caudal homeobox family.</text>
</comment>
<dbReference type="Pfam" id="PF00046">
    <property type="entry name" value="Homeodomain"/>
    <property type="match status" value="1"/>
</dbReference>
<feature type="compositionally biased region" description="Polar residues" evidence="8">
    <location>
        <begin position="108"/>
        <end position="117"/>
    </location>
</feature>
<evidence type="ECO:0000256" key="3">
    <source>
        <dbReference type="ARBA" id="ARBA00023125"/>
    </source>
</evidence>
<dbReference type="InterPro" id="IPR009057">
    <property type="entry name" value="Homeodomain-like_sf"/>
</dbReference>
<gene>
    <name evidence="10" type="ORF">RN001_002844</name>
</gene>
<dbReference type="PROSITE" id="PS50071">
    <property type="entry name" value="HOMEOBOX_2"/>
    <property type="match status" value="1"/>
</dbReference>
<feature type="compositionally biased region" description="Low complexity" evidence="8">
    <location>
        <begin position="85"/>
        <end position="101"/>
    </location>
</feature>
<keyword evidence="4 6" id="KW-0371">Homeobox</keyword>
<dbReference type="InterPro" id="IPR047152">
    <property type="entry name" value="Caudal_homeobox"/>
</dbReference>
<dbReference type="PANTHER" id="PTHR24332">
    <property type="entry name" value="HOMEOBOX PROTEIN CDX"/>
    <property type="match status" value="1"/>
</dbReference>
<dbReference type="CDD" id="cd00086">
    <property type="entry name" value="homeodomain"/>
    <property type="match status" value="1"/>
</dbReference>
<protein>
    <recommendedName>
        <fullName evidence="9">Homeobox domain-containing protein</fullName>
    </recommendedName>
</protein>
<dbReference type="GO" id="GO:0005634">
    <property type="term" value="C:nucleus"/>
    <property type="evidence" value="ECO:0007669"/>
    <property type="project" value="UniProtKB-SubCell"/>
</dbReference>
<feature type="domain" description="Homeobox" evidence="9">
    <location>
        <begin position="157"/>
        <end position="217"/>
    </location>
</feature>
<dbReference type="GO" id="GO:0000981">
    <property type="term" value="F:DNA-binding transcription factor activity, RNA polymerase II-specific"/>
    <property type="evidence" value="ECO:0007669"/>
    <property type="project" value="InterPro"/>
</dbReference>
<evidence type="ECO:0000313" key="11">
    <source>
        <dbReference type="Proteomes" id="UP001353858"/>
    </source>
</evidence>
<dbReference type="GO" id="GO:0030154">
    <property type="term" value="P:cell differentiation"/>
    <property type="evidence" value="ECO:0007669"/>
    <property type="project" value="TreeGrafter"/>
</dbReference>
<accession>A0AAN7SRD9</accession>
<dbReference type="PANTHER" id="PTHR24332:SF9">
    <property type="entry name" value="HOMEOTIC PROTEIN CAUDAL"/>
    <property type="match status" value="1"/>
</dbReference>
<dbReference type="SUPFAM" id="SSF46689">
    <property type="entry name" value="Homeodomain-like"/>
    <property type="match status" value="1"/>
</dbReference>
<name>A0AAN7SRD9_9COLE</name>
<dbReference type="InterPro" id="IPR000047">
    <property type="entry name" value="HTH_motif"/>
</dbReference>
<dbReference type="PRINTS" id="PR00024">
    <property type="entry name" value="HOMEOBOX"/>
</dbReference>
<evidence type="ECO:0000256" key="5">
    <source>
        <dbReference type="ARBA" id="ARBA00023242"/>
    </source>
</evidence>
<evidence type="ECO:0000259" key="9">
    <source>
        <dbReference type="PROSITE" id="PS50071"/>
    </source>
</evidence>
<proteinExistence type="inferred from homology"/>
<keyword evidence="5 6" id="KW-0539">Nucleus</keyword>
<dbReference type="InterPro" id="IPR001356">
    <property type="entry name" value="HD"/>
</dbReference>
<feature type="region of interest" description="Disordered" evidence="8">
    <location>
        <begin position="82"/>
        <end position="133"/>
    </location>
</feature>
<dbReference type="GO" id="GO:0009948">
    <property type="term" value="P:anterior/posterior axis specification"/>
    <property type="evidence" value="ECO:0007669"/>
    <property type="project" value="TreeGrafter"/>
</dbReference>
<dbReference type="EMBL" id="JARPUR010000001">
    <property type="protein sequence ID" value="KAK4886573.1"/>
    <property type="molecule type" value="Genomic_DNA"/>
</dbReference>
<dbReference type="SMART" id="SM00389">
    <property type="entry name" value="HOX"/>
    <property type="match status" value="1"/>
</dbReference>
<feature type="DNA-binding region" description="Homeobox" evidence="6">
    <location>
        <begin position="159"/>
        <end position="218"/>
    </location>
</feature>
<keyword evidence="3 6" id="KW-0238">DNA-binding</keyword>
<dbReference type="GO" id="GO:0009887">
    <property type="term" value="P:animal organ morphogenesis"/>
    <property type="evidence" value="ECO:0007669"/>
    <property type="project" value="TreeGrafter"/>
</dbReference>
<sequence length="263" mass="30344">MTMVSYYNPTVMYRHQQAVAAQGAQFHHSGSSMHSWYPPGYHHQAPQVAPPATPSYCMQDEQQMWHHHSVFHQEYPEVPHHSGVPIHQQHHQQLLEPESQLPSPPITVSGSDMSSPGTAGGTISPPNPLARPPPVRSPYEWIKKTSYQSQPNPGKTRTKDKYRVVYTDHQRVELEKEFYYSRYITIRRKAELASNLGLSERQVKIWFQNRRAKERKQVKKREELHHKDGTTILHQQHTGLIQQNQHQPQVTHPIVPVPVGPLM</sequence>
<organism evidence="10 11">
    <name type="scientific">Aquatica leii</name>
    <dbReference type="NCBI Taxonomy" id="1421715"/>
    <lineage>
        <taxon>Eukaryota</taxon>
        <taxon>Metazoa</taxon>
        <taxon>Ecdysozoa</taxon>
        <taxon>Arthropoda</taxon>
        <taxon>Hexapoda</taxon>
        <taxon>Insecta</taxon>
        <taxon>Pterygota</taxon>
        <taxon>Neoptera</taxon>
        <taxon>Endopterygota</taxon>
        <taxon>Coleoptera</taxon>
        <taxon>Polyphaga</taxon>
        <taxon>Elateriformia</taxon>
        <taxon>Elateroidea</taxon>
        <taxon>Lampyridae</taxon>
        <taxon>Luciolinae</taxon>
        <taxon>Aquatica</taxon>
    </lineage>
</organism>
<evidence type="ECO:0000256" key="2">
    <source>
        <dbReference type="ARBA" id="ARBA00010341"/>
    </source>
</evidence>
<comment type="caution">
    <text evidence="10">The sequence shown here is derived from an EMBL/GenBank/DDBJ whole genome shotgun (WGS) entry which is preliminary data.</text>
</comment>
<comment type="subcellular location">
    <subcellularLocation>
        <location evidence="1 6 7">Nucleus</location>
    </subcellularLocation>
</comment>
<dbReference type="Gene3D" id="1.10.10.60">
    <property type="entry name" value="Homeodomain-like"/>
    <property type="match status" value="1"/>
</dbReference>
<dbReference type="GO" id="GO:0000977">
    <property type="term" value="F:RNA polymerase II transcription regulatory region sequence-specific DNA binding"/>
    <property type="evidence" value="ECO:0007669"/>
    <property type="project" value="TreeGrafter"/>
</dbReference>
<evidence type="ECO:0000256" key="6">
    <source>
        <dbReference type="PROSITE-ProRule" id="PRU00108"/>
    </source>
</evidence>
<evidence type="ECO:0000256" key="8">
    <source>
        <dbReference type="SAM" id="MobiDB-lite"/>
    </source>
</evidence>
<reference evidence="11" key="1">
    <citation type="submission" date="2023-01" db="EMBL/GenBank/DDBJ databases">
        <title>Key to firefly adult light organ development and bioluminescence: homeobox transcription factors regulate luciferase expression and transportation to peroxisome.</title>
        <authorList>
            <person name="Fu X."/>
        </authorList>
    </citation>
    <scope>NUCLEOTIDE SEQUENCE [LARGE SCALE GENOMIC DNA]</scope>
</reference>
<evidence type="ECO:0000256" key="1">
    <source>
        <dbReference type="ARBA" id="ARBA00004123"/>
    </source>
</evidence>
<dbReference type="InterPro" id="IPR020479">
    <property type="entry name" value="HD_metazoa"/>
</dbReference>
<evidence type="ECO:0000256" key="7">
    <source>
        <dbReference type="RuleBase" id="RU000682"/>
    </source>
</evidence>
<evidence type="ECO:0000313" key="10">
    <source>
        <dbReference type="EMBL" id="KAK4886573.1"/>
    </source>
</evidence>
<dbReference type="Proteomes" id="UP001353858">
    <property type="component" value="Unassembled WGS sequence"/>
</dbReference>
<dbReference type="FunFam" id="1.10.10.60:FF:000089">
    <property type="entry name" value="Caudal type homeobox 4"/>
    <property type="match status" value="1"/>
</dbReference>
<dbReference type="AlphaFoldDB" id="A0AAN7SRD9"/>
<keyword evidence="11" id="KW-1185">Reference proteome</keyword>
<dbReference type="InterPro" id="IPR017970">
    <property type="entry name" value="Homeobox_CS"/>
</dbReference>
<dbReference type="PROSITE" id="PS00027">
    <property type="entry name" value="HOMEOBOX_1"/>
    <property type="match status" value="1"/>
</dbReference>
<dbReference type="PRINTS" id="PR00031">
    <property type="entry name" value="HTHREPRESSR"/>
</dbReference>
<evidence type="ECO:0000256" key="4">
    <source>
        <dbReference type="ARBA" id="ARBA00023155"/>
    </source>
</evidence>